<protein>
    <recommendedName>
        <fullName evidence="3">STAS/SEC14 domain-containing protein</fullName>
    </recommendedName>
</protein>
<keyword evidence="2" id="KW-1185">Reference proteome</keyword>
<dbReference type="AlphaFoldDB" id="D9SW43"/>
<dbReference type="EMBL" id="CP002160">
    <property type="protein sequence ID" value="ADL51187.1"/>
    <property type="molecule type" value="Genomic_DNA"/>
</dbReference>
<organism evidence="1 2">
    <name type="scientific">Clostridium cellulovorans (strain ATCC 35296 / DSM 3052 / OCM 3 / 743B)</name>
    <dbReference type="NCBI Taxonomy" id="573061"/>
    <lineage>
        <taxon>Bacteria</taxon>
        <taxon>Bacillati</taxon>
        <taxon>Bacillota</taxon>
        <taxon>Clostridia</taxon>
        <taxon>Eubacteriales</taxon>
        <taxon>Clostridiaceae</taxon>
        <taxon>Clostridium</taxon>
    </lineage>
</organism>
<proteinExistence type="predicted"/>
<reference evidence="1 2" key="1">
    <citation type="submission" date="2010-08" db="EMBL/GenBank/DDBJ databases">
        <title>Complete sequence of Clostridium cellulovorans 743B.</title>
        <authorList>
            <consortium name="US DOE Joint Genome Institute"/>
            <person name="Lucas S."/>
            <person name="Copeland A."/>
            <person name="Lapidus A."/>
            <person name="Cheng J.-F."/>
            <person name="Bruce D."/>
            <person name="Goodwin L."/>
            <person name="Pitluck S."/>
            <person name="Chertkov O."/>
            <person name="Detter J.C."/>
            <person name="Han C."/>
            <person name="Tapia R."/>
            <person name="Land M."/>
            <person name="Hauser L."/>
            <person name="Chang Y.-J."/>
            <person name="Jeffries C."/>
            <person name="Kyrpides N."/>
            <person name="Ivanova N."/>
            <person name="Mikhailova N."/>
            <person name="Hemme C.L."/>
            <person name="Woyke T."/>
        </authorList>
    </citation>
    <scope>NUCLEOTIDE SEQUENCE [LARGE SCALE GENOMIC DNA]</scope>
    <source>
        <strain evidence="2">ATCC 35296 / DSM 3052 / OCM 3 / 743B</strain>
    </source>
</reference>
<evidence type="ECO:0000313" key="1">
    <source>
        <dbReference type="EMBL" id="ADL51187.1"/>
    </source>
</evidence>
<sequence>MITSIFSNLIKGKWQKDILAKDLPGTHKKSFAMYFGGGEIWFEHLDGMYSFTDEVIQKFIYDTRNITRPSAPSLIAVNLDETVVTKKIVDLITDIYIKNTRYIHKVVFVGMDSYSQKLMKKVFGNRVGEYEFSVNYINDFEKAKEWLVGK</sequence>
<evidence type="ECO:0000313" key="2">
    <source>
        <dbReference type="Proteomes" id="UP000002730"/>
    </source>
</evidence>
<dbReference type="eggNOG" id="ENOG5033W5N">
    <property type="taxonomic scope" value="Bacteria"/>
</dbReference>
<dbReference type="OrthoDB" id="2605177at2"/>
<dbReference type="STRING" id="573061.Clocel_1434"/>
<dbReference type="HOGENOM" id="CLU_1737343_0_0_9"/>
<dbReference type="Proteomes" id="UP000002730">
    <property type="component" value="Chromosome"/>
</dbReference>
<dbReference type="RefSeq" id="WP_010075946.1">
    <property type="nucleotide sequence ID" value="NC_014393.1"/>
</dbReference>
<accession>D9SW43</accession>
<name>D9SW43_CLOC7</name>
<dbReference type="KEGG" id="ccb:Clocel_1434"/>
<evidence type="ECO:0008006" key="3">
    <source>
        <dbReference type="Google" id="ProtNLM"/>
    </source>
</evidence>
<gene>
    <name evidence="1" type="ordered locus">Clocel_1434</name>
</gene>